<gene>
    <name evidence="3" type="ORF">BPAE_0435g00010</name>
</gene>
<dbReference type="Proteomes" id="UP000297910">
    <property type="component" value="Unassembled WGS sequence"/>
</dbReference>
<accession>A0A4Z1EYT6</accession>
<evidence type="ECO:0000256" key="1">
    <source>
        <dbReference type="SAM" id="Coils"/>
    </source>
</evidence>
<protein>
    <submittedName>
        <fullName evidence="3">Uncharacterized protein</fullName>
    </submittedName>
</protein>
<evidence type="ECO:0000313" key="3">
    <source>
        <dbReference type="EMBL" id="TGO17326.1"/>
    </source>
</evidence>
<evidence type="ECO:0000256" key="2">
    <source>
        <dbReference type="SAM" id="MobiDB-lite"/>
    </source>
</evidence>
<sequence length="202" mass="23591">MSKKKIFPKAFDLPNQTYFTAESQLDIISRFKMLPKRTASEMMGSSGKAEDGPLKRIKEMLKENADKVTFSNNETKEFETLIYYNSADIIGHKYNIRMWKQRIKDAQKVVGELEQTNKEYKEDIEKNRQEIVELKQEEEVILAIQKQGEIHEKTLQKSFQRETTKFLEEELEKAGLSLEKESEGDQDEKIASDEGKKIMNEI</sequence>
<comment type="caution">
    <text evidence="3">The sequence shown here is derived from an EMBL/GenBank/DDBJ whole genome shotgun (WGS) entry which is preliminary data.</text>
</comment>
<keyword evidence="1" id="KW-0175">Coiled coil</keyword>
<feature type="region of interest" description="Disordered" evidence="2">
    <location>
        <begin position="175"/>
        <end position="202"/>
    </location>
</feature>
<reference evidence="3 4" key="1">
    <citation type="submission" date="2017-12" db="EMBL/GenBank/DDBJ databases">
        <title>Comparative genomics of Botrytis spp.</title>
        <authorList>
            <person name="Valero-Jimenez C.A."/>
            <person name="Tapia P."/>
            <person name="Veloso J."/>
            <person name="Silva-Moreno E."/>
            <person name="Staats M."/>
            <person name="Valdes J.H."/>
            <person name="Van Kan J.A.L."/>
        </authorList>
    </citation>
    <scope>NUCLEOTIDE SEQUENCE [LARGE SCALE GENOMIC DNA]</scope>
    <source>
        <strain evidence="3 4">Bp0003</strain>
    </source>
</reference>
<keyword evidence="4" id="KW-1185">Reference proteome</keyword>
<dbReference type="EMBL" id="PQXI01000433">
    <property type="protein sequence ID" value="TGO17326.1"/>
    <property type="molecule type" value="Genomic_DNA"/>
</dbReference>
<dbReference type="AlphaFoldDB" id="A0A4Z1EYT6"/>
<name>A0A4Z1EYT6_9HELO</name>
<organism evidence="3 4">
    <name type="scientific">Botrytis paeoniae</name>
    <dbReference type="NCBI Taxonomy" id="278948"/>
    <lineage>
        <taxon>Eukaryota</taxon>
        <taxon>Fungi</taxon>
        <taxon>Dikarya</taxon>
        <taxon>Ascomycota</taxon>
        <taxon>Pezizomycotina</taxon>
        <taxon>Leotiomycetes</taxon>
        <taxon>Helotiales</taxon>
        <taxon>Sclerotiniaceae</taxon>
        <taxon>Botrytis</taxon>
    </lineage>
</organism>
<evidence type="ECO:0000313" key="4">
    <source>
        <dbReference type="Proteomes" id="UP000297910"/>
    </source>
</evidence>
<feature type="compositionally biased region" description="Basic and acidic residues" evidence="2">
    <location>
        <begin position="178"/>
        <end position="202"/>
    </location>
</feature>
<proteinExistence type="predicted"/>
<feature type="coiled-coil region" evidence="1">
    <location>
        <begin position="96"/>
        <end position="137"/>
    </location>
</feature>